<reference evidence="1 2" key="1">
    <citation type="submission" date="2018-02" db="EMBL/GenBank/DDBJ databases">
        <title>Discovery of a pederin family compound in a non-symbiotic bloom-forming cyanobacterium.</title>
        <authorList>
            <person name="Kust A."/>
            <person name="Mares J."/>
            <person name="Jokela J."/>
            <person name="Urajova P."/>
            <person name="Hajek J."/>
            <person name="Saurav K."/>
            <person name="Voracova K."/>
            <person name="Fewer D.P."/>
            <person name="Haapaniemi E."/>
            <person name="Permi P."/>
            <person name="Rehakova K."/>
            <person name="Sivonen K."/>
            <person name="Hrouzek P."/>
        </authorList>
    </citation>
    <scope>NUCLEOTIDE SEQUENCE [LARGE SCALE GENOMIC DNA]</scope>
    <source>
        <strain evidence="1 2">CHARLIE-1</strain>
    </source>
</reference>
<dbReference type="Proteomes" id="UP000239589">
    <property type="component" value="Unassembled WGS sequence"/>
</dbReference>
<dbReference type="AlphaFoldDB" id="A0A2S6CS28"/>
<keyword evidence="2" id="KW-1185">Reference proteome</keyword>
<protein>
    <submittedName>
        <fullName evidence="1">Uncharacterized protein</fullName>
    </submittedName>
</protein>
<name>A0A2S6CS28_9CYAN</name>
<sequence length="71" mass="8201">MQIDENRIVSFICNGYTVGINLNYVTHYIIREEFVELFVIGQQFPIAVPFCTALNDLLTTMAICLYSDIEY</sequence>
<comment type="caution">
    <text evidence="1">The sequence shown here is derived from an EMBL/GenBank/DDBJ whole genome shotgun (WGS) entry which is preliminary data.</text>
</comment>
<dbReference type="RefSeq" id="WP_133164031.1">
    <property type="nucleotide sequence ID" value="NZ_PGEM01000113.1"/>
</dbReference>
<accession>A0A2S6CS28</accession>
<dbReference type="EMBL" id="PGEM01000113">
    <property type="protein sequence ID" value="PPJ62497.1"/>
    <property type="molecule type" value="Genomic_DNA"/>
</dbReference>
<evidence type="ECO:0000313" key="1">
    <source>
        <dbReference type="EMBL" id="PPJ62497.1"/>
    </source>
</evidence>
<gene>
    <name evidence="1" type="ORF">CUN59_15180</name>
</gene>
<proteinExistence type="predicted"/>
<organism evidence="1 2">
    <name type="scientific">Cuspidothrix issatschenkoi CHARLIE-1</name>
    <dbReference type="NCBI Taxonomy" id="2052836"/>
    <lineage>
        <taxon>Bacteria</taxon>
        <taxon>Bacillati</taxon>
        <taxon>Cyanobacteriota</taxon>
        <taxon>Cyanophyceae</taxon>
        <taxon>Nostocales</taxon>
        <taxon>Aphanizomenonaceae</taxon>
        <taxon>Cuspidothrix</taxon>
    </lineage>
</organism>
<evidence type="ECO:0000313" key="2">
    <source>
        <dbReference type="Proteomes" id="UP000239589"/>
    </source>
</evidence>